<dbReference type="AlphaFoldDB" id="A0A369CD75"/>
<keyword evidence="5 10" id="KW-0548">Nucleotidyltransferase</keyword>
<evidence type="ECO:0000256" key="7">
    <source>
        <dbReference type="ARBA" id="ARBA00023082"/>
    </source>
</evidence>
<evidence type="ECO:0000256" key="8">
    <source>
        <dbReference type="ARBA" id="ARBA00023125"/>
    </source>
</evidence>
<dbReference type="Proteomes" id="UP000252707">
    <property type="component" value="Unassembled WGS sequence"/>
</dbReference>
<evidence type="ECO:0000256" key="5">
    <source>
        <dbReference type="ARBA" id="ARBA00022695"/>
    </source>
</evidence>
<dbReference type="GO" id="GO:0016987">
    <property type="term" value="F:sigma factor activity"/>
    <property type="evidence" value="ECO:0007669"/>
    <property type="project" value="UniProtKB-KW"/>
</dbReference>
<dbReference type="GO" id="GO:0016779">
    <property type="term" value="F:nucleotidyltransferase activity"/>
    <property type="evidence" value="ECO:0007669"/>
    <property type="project" value="UniProtKB-KW"/>
</dbReference>
<dbReference type="GO" id="GO:0003677">
    <property type="term" value="F:DNA binding"/>
    <property type="evidence" value="ECO:0007669"/>
    <property type="project" value="UniProtKB-KW"/>
</dbReference>
<evidence type="ECO:0000256" key="3">
    <source>
        <dbReference type="ARBA" id="ARBA00022478"/>
    </source>
</evidence>
<dbReference type="NCBIfam" id="TIGR02395">
    <property type="entry name" value="rpoN_sigma"/>
    <property type="match status" value="1"/>
</dbReference>
<keyword evidence="8 10" id="KW-0238">DNA-binding</keyword>
<organism evidence="14 15">
    <name type="scientific">Thioalbus denitrificans</name>
    <dbReference type="NCBI Taxonomy" id="547122"/>
    <lineage>
        <taxon>Bacteria</taxon>
        <taxon>Pseudomonadati</taxon>
        <taxon>Pseudomonadota</taxon>
        <taxon>Gammaproteobacteria</taxon>
        <taxon>Chromatiales</taxon>
        <taxon>Ectothiorhodospiraceae</taxon>
        <taxon>Thioalbus</taxon>
    </lineage>
</organism>
<evidence type="ECO:0000259" key="13">
    <source>
        <dbReference type="Pfam" id="PF04963"/>
    </source>
</evidence>
<reference evidence="14 15" key="1">
    <citation type="submission" date="2018-07" db="EMBL/GenBank/DDBJ databases">
        <title>Genomic Encyclopedia of Type Strains, Phase IV (KMG-IV): sequencing the most valuable type-strain genomes for metagenomic binning, comparative biology and taxonomic classification.</title>
        <authorList>
            <person name="Goeker M."/>
        </authorList>
    </citation>
    <scope>NUCLEOTIDE SEQUENCE [LARGE SCALE GENOMIC DNA]</scope>
    <source>
        <strain evidence="14 15">DSM 26407</strain>
    </source>
</reference>
<evidence type="ECO:0000256" key="6">
    <source>
        <dbReference type="ARBA" id="ARBA00023015"/>
    </source>
</evidence>
<dbReference type="Gene3D" id="1.10.10.60">
    <property type="entry name" value="Homeodomain-like"/>
    <property type="match status" value="1"/>
</dbReference>
<dbReference type="InterPro" id="IPR038709">
    <property type="entry name" value="RpoN_core-bd_sf"/>
</dbReference>
<dbReference type="Pfam" id="PF00309">
    <property type="entry name" value="Sigma54_AID"/>
    <property type="match status" value="1"/>
</dbReference>
<dbReference type="NCBIfam" id="NF009118">
    <property type="entry name" value="PRK12469.1"/>
    <property type="match status" value="1"/>
</dbReference>
<dbReference type="OrthoDB" id="9814402at2"/>
<dbReference type="InterPro" id="IPR007046">
    <property type="entry name" value="RNA_pol_sigma_54_core-bd"/>
</dbReference>
<comment type="function">
    <text evidence="10">Sigma factors are initiation factors that promote the attachment of RNA polymerase to specific initiation sites and are then released.</text>
</comment>
<feature type="region of interest" description="Disordered" evidence="11">
    <location>
        <begin position="51"/>
        <end position="115"/>
    </location>
</feature>
<dbReference type="GO" id="GO:0006352">
    <property type="term" value="P:DNA-templated transcription initiation"/>
    <property type="evidence" value="ECO:0007669"/>
    <property type="project" value="InterPro"/>
</dbReference>
<evidence type="ECO:0000256" key="4">
    <source>
        <dbReference type="ARBA" id="ARBA00022679"/>
    </source>
</evidence>
<proteinExistence type="inferred from homology"/>
<keyword evidence="7 10" id="KW-0731">Sigma factor</keyword>
<dbReference type="RefSeq" id="WP_114279279.1">
    <property type="nucleotide sequence ID" value="NZ_QPJY01000003.1"/>
</dbReference>
<dbReference type="FunFam" id="1.10.10.60:FF:000045">
    <property type="entry name" value="RNA polymerase sigma-54 factor"/>
    <property type="match status" value="1"/>
</dbReference>
<dbReference type="Gene3D" id="1.10.10.1330">
    <property type="entry name" value="RNA polymerase sigma-54 factor, core-binding domain"/>
    <property type="match status" value="1"/>
</dbReference>
<evidence type="ECO:0000256" key="2">
    <source>
        <dbReference type="ARBA" id="ARBA00019942"/>
    </source>
</evidence>
<evidence type="ECO:0000313" key="15">
    <source>
        <dbReference type="Proteomes" id="UP000252707"/>
    </source>
</evidence>
<dbReference type="PROSITE" id="PS00718">
    <property type="entry name" value="SIGMA54_2"/>
    <property type="match status" value="1"/>
</dbReference>
<evidence type="ECO:0000256" key="10">
    <source>
        <dbReference type="PIRNR" id="PIRNR000774"/>
    </source>
</evidence>
<dbReference type="PIRSF" id="PIRSF000774">
    <property type="entry name" value="RpoN"/>
    <property type="match status" value="1"/>
</dbReference>
<keyword evidence="15" id="KW-1185">Reference proteome</keyword>
<keyword evidence="9 10" id="KW-0804">Transcription</keyword>
<sequence>MKPSIQLRLSQQLTMTPQLQQAIKLLQLSALDLQMEVQEALETNPMLELAEDEVEASGEAEAPSTSGSEAEDRDLDLERNDADIPADLPVDSAWDDIYDVPSSNSGPDEGDEQEFANVSHGGESLQEHLLWQASLAHFNDRDLELARLLIDAIDERGYLGATLEELLASLDPEFEVELDELEAVLHRIQTFDPLGVGARNLGECLSLQLRQLPAATPWRSEALNLVENHLELLGSRDYAQVQRRMKISEDELREVIQLIQTLNPRPGNEVGGEEPQYVVPDVTVRKHRGSWLVELNPEASPRLRVNPSYAALVRRADNSQDNNFLRTQLQEARWFLKSIQSRNETLLKVATCIVEHQRGFLEHGEEAMKPLVLHDIAEAVEMHESTISRVTTQKYMLTPRGIFELKYFFSSHVSTASGGEASSTAIRALIKKLIAAEHPSKPLSDSKIAKILSDQGVNVARRTIAKYREVMAIPPSNERKRLL</sequence>
<evidence type="ECO:0000259" key="12">
    <source>
        <dbReference type="Pfam" id="PF04552"/>
    </source>
</evidence>
<keyword evidence="4 10" id="KW-0808">Transferase</keyword>
<comment type="similarity">
    <text evidence="1 10">Belongs to the sigma-54 factor family.</text>
</comment>
<feature type="domain" description="RNA polymerase sigma factor 54 DNA-binding" evidence="12">
    <location>
        <begin position="323"/>
        <end position="481"/>
    </location>
</feature>
<dbReference type="PANTHER" id="PTHR32248:SF4">
    <property type="entry name" value="RNA POLYMERASE SIGMA-54 FACTOR"/>
    <property type="match status" value="1"/>
</dbReference>
<protein>
    <recommendedName>
        <fullName evidence="2 10">RNA polymerase sigma-54 factor</fullName>
    </recommendedName>
</protein>
<feature type="domain" description="RNA polymerase sigma factor 54 core-binding" evidence="13">
    <location>
        <begin position="115"/>
        <end position="309"/>
    </location>
</feature>
<evidence type="ECO:0000256" key="9">
    <source>
        <dbReference type="ARBA" id="ARBA00023163"/>
    </source>
</evidence>
<dbReference type="PROSITE" id="PS00717">
    <property type="entry name" value="SIGMA54_1"/>
    <property type="match status" value="1"/>
</dbReference>
<dbReference type="PANTHER" id="PTHR32248">
    <property type="entry name" value="RNA POLYMERASE SIGMA-54 FACTOR"/>
    <property type="match status" value="1"/>
</dbReference>
<dbReference type="PRINTS" id="PR00045">
    <property type="entry name" value="SIGMA54FCT"/>
</dbReference>
<dbReference type="EMBL" id="QPJY01000003">
    <property type="protein sequence ID" value="RCX31085.1"/>
    <property type="molecule type" value="Genomic_DNA"/>
</dbReference>
<name>A0A369CD75_9GAMM</name>
<evidence type="ECO:0000256" key="1">
    <source>
        <dbReference type="ARBA" id="ARBA00008798"/>
    </source>
</evidence>
<dbReference type="Pfam" id="PF04963">
    <property type="entry name" value="Sigma54_CBD"/>
    <property type="match status" value="1"/>
</dbReference>
<dbReference type="InterPro" id="IPR000394">
    <property type="entry name" value="RNA_pol_sigma_54"/>
</dbReference>
<dbReference type="PROSITE" id="PS50044">
    <property type="entry name" value="SIGMA54_3"/>
    <property type="match status" value="1"/>
</dbReference>
<gene>
    <name evidence="14" type="ORF">DFQ59_10349</name>
</gene>
<keyword evidence="6 10" id="KW-0805">Transcription regulation</keyword>
<dbReference type="GO" id="GO:0001216">
    <property type="term" value="F:DNA-binding transcription activator activity"/>
    <property type="evidence" value="ECO:0007669"/>
    <property type="project" value="InterPro"/>
</dbReference>
<dbReference type="GO" id="GO:0000428">
    <property type="term" value="C:DNA-directed RNA polymerase complex"/>
    <property type="evidence" value="ECO:0007669"/>
    <property type="project" value="UniProtKB-KW"/>
</dbReference>
<accession>A0A369CD75</accession>
<comment type="caution">
    <text evidence="14">The sequence shown here is derived from an EMBL/GenBank/DDBJ whole genome shotgun (WGS) entry which is preliminary data.</text>
</comment>
<evidence type="ECO:0000313" key="14">
    <source>
        <dbReference type="EMBL" id="RCX31085.1"/>
    </source>
</evidence>
<dbReference type="Pfam" id="PF04552">
    <property type="entry name" value="Sigma54_DBD"/>
    <property type="match status" value="1"/>
</dbReference>
<keyword evidence="3 10" id="KW-0240">DNA-directed RNA polymerase</keyword>
<evidence type="ECO:0000256" key="11">
    <source>
        <dbReference type="SAM" id="MobiDB-lite"/>
    </source>
</evidence>
<dbReference type="NCBIfam" id="NF004595">
    <property type="entry name" value="PRK05932.1-2"/>
    <property type="match status" value="1"/>
</dbReference>
<dbReference type="InterPro" id="IPR007634">
    <property type="entry name" value="RNA_pol_sigma_54_DNA-bd"/>
</dbReference>